<evidence type="ECO:0000313" key="1">
    <source>
        <dbReference type="EMBL" id="CAA9484618.1"/>
    </source>
</evidence>
<name>A0A6J4RXH0_9ACTN</name>
<proteinExistence type="predicted"/>
<dbReference type="EMBL" id="CADCVL010000278">
    <property type="protein sequence ID" value="CAA9484618.1"/>
    <property type="molecule type" value="Genomic_DNA"/>
</dbReference>
<reference evidence="1" key="1">
    <citation type="submission" date="2020-02" db="EMBL/GenBank/DDBJ databases">
        <authorList>
            <person name="Meier V. D."/>
        </authorList>
    </citation>
    <scope>NUCLEOTIDE SEQUENCE</scope>
    <source>
        <strain evidence="1">AVDCRST_MAG65</strain>
    </source>
</reference>
<dbReference type="Gene3D" id="1.10.8.50">
    <property type="match status" value="1"/>
</dbReference>
<organism evidence="1">
    <name type="scientific">uncultured Solirubrobacteraceae bacterium</name>
    <dbReference type="NCBI Taxonomy" id="1162706"/>
    <lineage>
        <taxon>Bacteria</taxon>
        <taxon>Bacillati</taxon>
        <taxon>Actinomycetota</taxon>
        <taxon>Thermoleophilia</taxon>
        <taxon>Solirubrobacterales</taxon>
        <taxon>Solirubrobacteraceae</taxon>
        <taxon>environmental samples</taxon>
    </lineage>
</organism>
<sequence length="126" mass="14035">MNATEAPRAPQHLQALQQANRVRLARAELKRMVAEGERSAAEVVLECPWEAESMTIGDLLMSQHRWGRTRCRRFLAAIPMVETKTIGSMTDRQRRALAARLVGDEDFGALDGFPMRAEPAWASTGS</sequence>
<dbReference type="AlphaFoldDB" id="A0A6J4RXH0"/>
<gene>
    <name evidence="1" type="ORF">AVDCRST_MAG65-1648</name>
</gene>
<protein>
    <submittedName>
        <fullName evidence="1">Uncharacterized protein</fullName>
    </submittedName>
</protein>
<accession>A0A6J4RXH0</accession>